<dbReference type="Proteomes" id="UP000571084">
    <property type="component" value="Unassembled WGS sequence"/>
</dbReference>
<dbReference type="AlphaFoldDB" id="A0A840RMP6"/>
<keyword evidence="1" id="KW-0732">Signal</keyword>
<evidence type="ECO:0000313" key="2">
    <source>
        <dbReference type="EMBL" id="MBB5198945.1"/>
    </source>
</evidence>
<accession>A0A840RMP6</accession>
<feature type="signal peptide" evidence="1">
    <location>
        <begin position="1"/>
        <end position="30"/>
    </location>
</feature>
<gene>
    <name evidence="2" type="ORF">HNR39_000755</name>
</gene>
<organism evidence="2 3">
    <name type="scientific">Glaciimonas immobilis</name>
    <dbReference type="NCBI Taxonomy" id="728004"/>
    <lineage>
        <taxon>Bacteria</taxon>
        <taxon>Pseudomonadati</taxon>
        <taxon>Pseudomonadota</taxon>
        <taxon>Betaproteobacteria</taxon>
        <taxon>Burkholderiales</taxon>
        <taxon>Oxalobacteraceae</taxon>
        <taxon>Glaciimonas</taxon>
    </lineage>
</organism>
<evidence type="ECO:0000313" key="3">
    <source>
        <dbReference type="Proteomes" id="UP000571084"/>
    </source>
</evidence>
<proteinExistence type="predicted"/>
<protein>
    <submittedName>
        <fullName evidence="2">Uncharacterized protein</fullName>
    </submittedName>
</protein>
<dbReference type="RefSeq" id="WP_245182210.1">
    <property type="nucleotide sequence ID" value="NZ_JAAOZT010000002.1"/>
</dbReference>
<sequence length="222" mass="23878">MMRFYTINIKKTVDFTIIGLATLTSLTALADHTSRVLPLQTHAAFFSSESQQKIPLDPQVFVAAPTAPAATGPQGIKHIAGVRNALISDMPELPIMNATGKSLDMTLKAWLAGQGDVVLTNMPNGTQKVTLILTHLYPHGVYSVFENHFDQKPVGFTPLDGNGTANKFVSDGEGKANVTIISPSPLTHDNAVLVIYHSDGKTHAKLRGDIGVDAHHQLIVRP</sequence>
<reference evidence="2 3" key="1">
    <citation type="submission" date="2020-08" db="EMBL/GenBank/DDBJ databases">
        <title>Genomic Encyclopedia of Type Strains, Phase IV (KMG-IV): sequencing the most valuable type-strain genomes for metagenomic binning, comparative biology and taxonomic classification.</title>
        <authorList>
            <person name="Goeker M."/>
        </authorList>
    </citation>
    <scope>NUCLEOTIDE SEQUENCE [LARGE SCALE GENOMIC DNA]</scope>
    <source>
        <strain evidence="2 3">DSM 23240</strain>
    </source>
</reference>
<comment type="caution">
    <text evidence="2">The sequence shown here is derived from an EMBL/GenBank/DDBJ whole genome shotgun (WGS) entry which is preliminary data.</text>
</comment>
<evidence type="ECO:0000256" key="1">
    <source>
        <dbReference type="SAM" id="SignalP"/>
    </source>
</evidence>
<name>A0A840RMP6_9BURK</name>
<feature type="chain" id="PRO_5032771697" evidence="1">
    <location>
        <begin position="31"/>
        <end position="222"/>
    </location>
</feature>
<dbReference type="EMBL" id="JACHHQ010000001">
    <property type="protein sequence ID" value="MBB5198945.1"/>
    <property type="molecule type" value="Genomic_DNA"/>
</dbReference>
<keyword evidence="3" id="KW-1185">Reference proteome</keyword>